<name>A0ABW8SRU3_9CLOT</name>
<protein>
    <submittedName>
        <fullName evidence="1">Uncharacterized protein</fullName>
    </submittedName>
</protein>
<organism evidence="1 2">
    <name type="scientific">Candidatus Clostridium eludens</name>
    <dbReference type="NCBI Taxonomy" id="3381663"/>
    <lineage>
        <taxon>Bacteria</taxon>
        <taxon>Bacillati</taxon>
        <taxon>Bacillota</taxon>
        <taxon>Clostridia</taxon>
        <taxon>Eubacteriales</taxon>
        <taxon>Clostridiaceae</taxon>
        <taxon>Clostridium</taxon>
    </lineage>
</organism>
<evidence type="ECO:0000313" key="1">
    <source>
        <dbReference type="EMBL" id="MFL0198536.1"/>
    </source>
</evidence>
<accession>A0ABW8SRU3</accession>
<dbReference type="RefSeq" id="WP_406794645.1">
    <property type="nucleotide sequence ID" value="NZ_JBJHZX010000066.1"/>
</dbReference>
<proteinExistence type="predicted"/>
<dbReference type="Proteomes" id="UP001623660">
    <property type="component" value="Unassembled WGS sequence"/>
</dbReference>
<dbReference type="EMBL" id="JBJHZX010000066">
    <property type="protein sequence ID" value="MFL0198536.1"/>
    <property type="molecule type" value="Genomic_DNA"/>
</dbReference>
<evidence type="ECO:0000313" key="2">
    <source>
        <dbReference type="Proteomes" id="UP001623660"/>
    </source>
</evidence>
<comment type="caution">
    <text evidence="1">The sequence shown here is derived from an EMBL/GenBank/DDBJ whole genome shotgun (WGS) entry which is preliminary data.</text>
</comment>
<reference evidence="1 2" key="1">
    <citation type="submission" date="2024-11" db="EMBL/GenBank/DDBJ databases">
        <authorList>
            <person name="Heng Y.C."/>
            <person name="Lim A.C.H."/>
            <person name="Lee J.K.Y."/>
            <person name="Kittelmann S."/>
        </authorList>
    </citation>
    <scope>NUCLEOTIDE SEQUENCE [LARGE SCALE GENOMIC DNA]</scope>
    <source>
        <strain evidence="1 2">WILCCON 0269</strain>
    </source>
</reference>
<gene>
    <name evidence="1" type="ORF">ACJDU8_23705</name>
</gene>
<sequence length="216" mass="26122">MKDKVKKNKGRNENPEITNNDMLVWIERYLREYSNKEIKIKKLAEFSSIPRHYWYDRKPIRDKIKEINNLKYEEYDIAVSSKNKYLLELPDVESLVENNYRSKTRLKQVIGRYFDAIQEFYMSACEKFELGKEYKRALKKILVLEAELEKTRMNYEYYKGLAESYEKQIRTITIRSTETTFREENNIKQNLIKLDKTKRVTLTTDSKELDELLNKL</sequence>
<keyword evidence="2" id="KW-1185">Reference proteome</keyword>